<reference evidence="2" key="1">
    <citation type="submission" date="2023-06" db="EMBL/GenBank/DDBJ databases">
        <title>Male Hemibagrus guttatus genome.</title>
        <authorList>
            <person name="Bian C."/>
        </authorList>
    </citation>
    <scope>NUCLEOTIDE SEQUENCE</scope>
    <source>
        <strain evidence="2">Male_cb2023</strain>
        <tissue evidence="2">Muscle</tissue>
    </source>
</reference>
<evidence type="ECO:0000313" key="3">
    <source>
        <dbReference type="Proteomes" id="UP001274896"/>
    </source>
</evidence>
<protein>
    <submittedName>
        <fullName evidence="2">Uncharacterized protein</fullName>
    </submittedName>
</protein>
<comment type="caution">
    <text evidence="2">The sequence shown here is derived from an EMBL/GenBank/DDBJ whole genome shotgun (WGS) entry which is preliminary data.</text>
</comment>
<keyword evidence="3" id="KW-1185">Reference proteome</keyword>
<dbReference type="AlphaFoldDB" id="A0AAE0V8A0"/>
<accession>A0AAE0V8A0</accession>
<sequence>MKSWGVSVAPAACTAAAARSLGDDDEEKKMAARKPSESEEDFPKLTAEERECLAGVDSSLFGFQRLHEDGARTKALLLK</sequence>
<organism evidence="2 3">
    <name type="scientific">Hemibagrus guttatus</name>
    <dbReference type="NCBI Taxonomy" id="175788"/>
    <lineage>
        <taxon>Eukaryota</taxon>
        <taxon>Metazoa</taxon>
        <taxon>Chordata</taxon>
        <taxon>Craniata</taxon>
        <taxon>Vertebrata</taxon>
        <taxon>Euteleostomi</taxon>
        <taxon>Actinopterygii</taxon>
        <taxon>Neopterygii</taxon>
        <taxon>Teleostei</taxon>
        <taxon>Ostariophysi</taxon>
        <taxon>Siluriformes</taxon>
        <taxon>Bagridae</taxon>
        <taxon>Hemibagrus</taxon>
    </lineage>
</organism>
<name>A0AAE0V8A0_9TELE</name>
<evidence type="ECO:0000256" key="1">
    <source>
        <dbReference type="SAM" id="MobiDB-lite"/>
    </source>
</evidence>
<feature type="non-terminal residue" evidence="2">
    <location>
        <position position="1"/>
    </location>
</feature>
<dbReference type="Proteomes" id="UP001274896">
    <property type="component" value="Unassembled WGS sequence"/>
</dbReference>
<feature type="compositionally biased region" description="Basic and acidic residues" evidence="1">
    <location>
        <begin position="27"/>
        <end position="46"/>
    </location>
</feature>
<evidence type="ECO:0000313" key="2">
    <source>
        <dbReference type="EMBL" id="KAK3544004.1"/>
    </source>
</evidence>
<feature type="region of interest" description="Disordered" evidence="1">
    <location>
        <begin position="16"/>
        <end position="46"/>
    </location>
</feature>
<gene>
    <name evidence="2" type="ORF">QTP70_033134</name>
</gene>
<dbReference type="EMBL" id="JAUCMX010000006">
    <property type="protein sequence ID" value="KAK3544004.1"/>
    <property type="molecule type" value="Genomic_DNA"/>
</dbReference>
<proteinExistence type="predicted"/>